<keyword evidence="5 7" id="KW-0067">ATP-binding</keyword>
<dbReference type="PROSITE" id="PS00113">
    <property type="entry name" value="ADENYLATE_KINASE"/>
    <property type="match status" value="1"/>
</dbReference>
<dbReference type="NCBIfam" id="NF011101">
    <property type="entry name" value="PRK14528.1"/>
    <property type="match status" value="1"/>
</dbReference>
<feature type="binding site" evidence="5">
    <location>
        <begin position="86"/>
        <end position="89"/>
    </location>
    <ligand>
        <name>AMP</name>
        <dbReference type="ChEBI" id="CHEBI:456215"/>
    </ligand>
</feature>
<comment type="subcellular location">
    <subcellularLocation>
        <location evidence="5 7">Cytoplasm</location>
    </subcellularLocation>
</comment>
<dbReference type="HAMAP" id="MF_00235">
    <property type="entry name" value="Adenylate_kinase_Adk"/>
    <property type="match status" value="1"/>
</dbReference>
<dbReference type="EC" id="2.7.4.3" evidence="5 7"/>
<reference evidence="9" key="1">
    <citation type="journal article" date="2019" name="Int. J. Syst. Evol. Microbiol.">
        <title>The Global Catalogue of Microorganisms (GCM) 10K type strain sequencing project: providing services to taxonomists for standard genome sequencing and annotation.</title>
        <authorList>
            <consortium name="The Broad Institute Genomics Platform"/>
            <consortium name="The Broad Institute Genome Sequencing Center for Infectious Disease"/>
            <person name="Wu L."/>
            <person name="Ma J."/>
        </authorList>
    </citation>
    <scope>NUCLEOTIDE SEQUENCE [LARGE SCALE GENOMIC DNA]</scope>
    <source>
        <strain evidence="9">JCM 16083</strain>
    </source>
</reference>
<keyword evidence="9" id="KW-1185">Reference proteome</keyword>
<gene>
    <name evidence="5" type="primary">adk</name>
    <name evidence="8" type="ORF">GCM10009118_29640</name>
</gene>
<comment type="catalytic activity">
    <reaction evidence="5 7">
        <text>AMP + ATP = 2 ADP</text>
        <dbReference type="Rhea" id="RHEA:12973"/>
        <dbReference type="ChEBI" id="CHEBI:30616"/>
        <dbReference type="ChEBI" id="CHEBI:456215"/>
        <dbReference type="ChEBI" id="CHEBI:456216"/>
        <dbReference type="EC" id="2.7.4.3"/>
    </reaction>
</comment>
<evidence type="ECO:0000313" key="9">
    <source>
        <dbReference type="Proteomes" id="UP001501126"/>
    </source>
</evidence>
<dbReference type="NCBIfam" id="NF011105">
    <property type="entry name" value="PRK14532.1"/>
    <property type="match status" value="1"/>
</dbReference>
<keyword evidence="4 5" id="KW-0418">Kinase</keyword>
<comment type="caution">
    <text evidence="5">Lacks conserved residue(s) required for the propagation of feature annotation.</text>
</comment>
<feature type="binding site" evidence="5">
    <location>
        <position position="37"/>
    </location>
    <ligand>
        <name>AMP</name>
        <dbReference type="ChEBI" id="CHEBI:456215"/>
    </ligand>
</feature>
<dbReference type="NCBIfam" id="NF001381">
    <property type="entry name" value="PRK00279.1-3"/>
    <property type="match status" value="1"/>
</dbReference>
<feature type="binding site" evidence="5">
    <location>
        <position position="32"/>
    </location>
    <ligand>
        <name>AMP</name>
        <dbReference type="ChEBI" id="CHEBI:456215"/>
    </ligand>
</feature>
<dbReference type="InterPro" id="IPR000850">
    <property type="entry name" value="Adenylat/UMP-CMP_kin"/>
</dbReference>
<feature type="binding site" evidence="5">
    <location>
        <position position="146"/>
    </location>
    <ligand>
        <name>AMP</name>
        <dbReference type="ChEBI" id="CHEBI:456215"/>
    </ligand>
</feature>
<feature type="binding site" evidence="5">
    <location>
        <position position="128"/>
    </location>
    <ligand>
        <name>ATP</name>
        <dbReference type="ChEBI" id="CHEBI:30616"/>
    </ligand>
</feature>
<evidence type="ECO:0000313" key="8">
    <source>
        <dbReference type="EMBL" id="GAA0876554.1"/>
    </source>
</evidence>
<accession>A0ABP3Y704</accession>
<dbReference type="NCBIfam" id="NF011104">
    <property type="entry name" value="PRK14531.1"/>
    <property type="match status" value="1"/>
</dbReference>
<comment type="domain">
    <text evidence="5">Consists of three domains, a large central CORE domain and two small peripheral domains, NMPbind and LID, which undergo movements during catalysis. The LID domain closes over the site of phosphoryl transfer upon ATP binding. Assembling and dissambling the active center during each catalytic cycle provides an effective means to prevent ATP hydrolysis.</text>
</comment>
<comment type="similarity">
    <text evidence="5 6">Belongs to the adenylate kinase family.</text>
</comment>
<feature type="binding site" evidence="5">
    <location>
        <position position="174"/>
    </location>
    <ligand>
        <name>ATP</name>
        <dbReference type="ChEBI" id="CHEBI:30616"/>
    </ligand>
</feature>
<comment type="pathway">
    <text evidence="5">Purine metabolism; AMP biosynthesis via salvage pathway; AMP from ADP: step 1/1.</text>
</comment>
<comment type="subunit">
    <text evidence="5 7">Monomer.</text>
</comment>
<evidence type="ECO:0000256" key="1">
    <source>
        <dbReference type="ARBA" id="ARBA00022679"/>
    </source>
</evidence>
<protein>
    <recommendedName>
        <fullName evidence="5 7">Adenylate kinase</fullName>
        <shortName evidence="5">AK</shortName>
        <ecNumber evidence="5 7">2.7.4.3</ecNumber>
    </recommendedName>
    <alternativeName>
        <fullName evidence="5">ATP-AMP transphosphorylase</fullName>
    </alternativeName>
    <alternativeName>
        <fullName evidence="5">ATP:AMP phosphotransferase</fullName>
    </alternativeName>
    <alternativeName>
        <fullName evidence="5">Adenylate monophosphate kinase</fullName>
    </alternativeName>
</protein>
<feature type="region of interest" description="NMP" evidence="5">
    <location>
        <begin position="31"/>
        <end position="60"/>
    </location>
</feature>
<evidence type="ECO:0000256" key="3">
    <source>
        <dbReference type="ARBA" id="ARBA00022741"/>
    </source>
</evidence>
<dbReference type="Pfam" id="PF00406">
    <property type="entry name" value="ADK"/>
    <property type="match status" value="1"/>
</dbReference>
<evidence type="ECO:0000256" key="5">
    <source>
        <dbReference type="HAMAP-Rule" id="MF_00235"/>
    </source>
</evidence>
<dbReference type="NCBIfam" id="NF011100">
    <property type="entry name" value="PRK14527.1"/>
    <property type="match status" value="1"/>
</dbReference>
<keyword evidence="5" id="KW-0963">Cytoplasm</keyword>
<evidence type="ECO:0000256" key="2">
    <source>
        <dbReference type="ARBA" id="ARBA00022727"/>
    </source>
</evidence>
<organism evidence="8 9">
    <name type="scientific">Wandonia haliotis</name>
    <dbReference type="NCBI Taxonomy" id="574963"/>
    <lineage>
        <taxon>Bacteria</taxon>
        <taxon>Pseudomonadati</taxon>
        <taxon>Bacteroidota</taxon>
        <taxon>Flavobacteriia</taxon>
        <taxon>Flavobacteriales</taxon>
        <taxon>Crocinitomicaceae</taxon>
        <taxon>Wandonia</taxon>
    </lineage>
</organism>
<dbReference type="EMBL" id="BAAAFH010000022">
    <property type="protein sequence ID" value="GAA0876554.1"/>
    <property type="molecule type" value="Genomic_DNA"/>
</dbReference>
<dbReference type="InterPro" id="IPR033690">
    <property type="entry name" value="Adenylat_kinase_CS"/>
</dbReference>
<feature type="binding site" evidence="5">
    <location>
        <begin position="11"/>
        <end position="16"/>
    </location>
    <ligand>
        <name>ATP</name>
        <dbReference type="ChEBI" id="CHEBI:30616"/>
    </ligand>
</feature>
<evidence type="ECO:0000256" key="4">
    <source>
        <dbReference type="ARBA" id="ARBA00022777"/>
    </source>
</evidence>
<feature type="binding site" evidence="5">
    <location>
        <position position="93"/>
    </location>
    <ligand>
        <name>AMP</name>
        <dbReference type="ChEBI" id="CHEBI:456215"/>
    </ligand>
</feature>
<dbReference type="PANTHER" id="PTHR23359">
    <property type="entry name" value="NUCLEOTIDE KINASE"/>
    <property type="match status" value="1"/>
</dbReference>
<dbReference type="CDD" id="cd01428">
    <property type="entry name" value="ADK"/>
    <property type="match status" value="1"/>
</dbReference>
<keyword evidence="2 5" id="KW-0545">Nucleotide biosynthesis</keyword>
<comment type="function">
    <text evidence="5">Catalyzes the reversible transfer of the terminal phosphate group between ATP and AMP. Plays an important role in cellular energy homeostasis and in adenine nucleotide metabolism.</text>
</comment>
<sequence length="192" mass="21053">MLNIVLFGPPGAGKGTQSERLVNKYKLVHLSTGDIFRANIKGGTELGTLAKSYIDKGQLVPDEVTIGMLESEVEKYPEAQGFIFDGFPRTTAQAEALSAFLKEKSTEVHLMVALAVPEDELVKRLLLRGKDSGRADDQDESIIRNRIKVYNDQTAVVADFYAAQDKFVNVDGVGSIDEISERLYTAIDQAAK</sequence>
<dbReference type="InterPro" id="IPR027417">
    <property type="entry name" value="P-loop_NTPase"/>
</dbReference>
<comment type="caution">
    <text evidence="8">The sequence shown here is derived from an EMBL/GenBank/DDBJ whole genome shotgun (WGS) entry which is preliminary data.</text>
</comment>
<name>A0ABP3Y704_9FLAO</name>
<keyword evidence="3 5" id="KW-0547">Nucleotide-binding</keyword>
<evidence type="ECO:0000256" key="6">
    <source>
        <dbReference type="RuleBase" id="RU003330"/>
    </source>
</evidence>
<feature type="binding site" evidence="5">
    <location>
        <begin position="58"/>
        <end position="60"/>
    </location>
    <ligand>
        <name>AMP</name>
        <dbReference type="ChEBI" id="CHEBI:456215"/>
    </ligand>
</feature>
<dbReference type="Gene3D" id="3.40.50.300">
    <property type="entry name" value="P-loop containing nucleotide triphosphate hydrolases"/>
    <property type="match status" value="1"/>
</dbReference>
<dbReference type="SUPFAM" id="SSF52540">
    <property type="entry name" value="P-loop containing nucleoside triphosphate hydrolases"/>
    <property type="match status" value="1"/>
</dbReference>
<evidence type="ECO:0000256" key="7">
    <source>
        <dbReference type="RuleBase" id="RU003331"/>
    </source>
</evidence>
<dbReference type="PRINTS" id="PR00094">
    <property type="entry name" value="ADENYLTKNASE"/>
</dbReference>
<keyword evidence="1 5" id="KW-0808">Transferase</keyword>
<feature type="binding site" evidence="5">
    <location>
        <position position="134"/>
    </location>
    <ligand>
        <name>AMP</name>
        <dbReference type="ChEBI" id="CHEBI:456215"/>
    </ligand>
</feature>
<proteinExistence type="inferred from homology"/>
<dbReference type="RefSeq" id="WP_343789625.1">
    <property type="nucleotide sequence ID" value="NZ_BAAAFH010000022.1"/>
</dbReference>
<dbReference type="Proteomes" id="UP001501126">
    <property type="component" value="Unassembled WGS sequence"/>
</dbReference>
<dbReference type="GO" id="GO:0016301">
    <property type="term" value="F:kinase activity"/>
    <property type="evidence" value="ECO:0007669"/>
    <property type="project" value="UniProtKB-KW"/>
</dbReference>